<dbReference type="Proteomes" id="UP001062846">
    <property type="component" value="Chromosome 12"/>
</dbReference>
<accession>A0ACC0LKN5</accession>
<dbReference type="EMBL" id="CM046399">
    <property type="protein sequence ID" value="KAI8529147.1"/>
    <property type="molecule type" value="Genomic_DNA"/>
</dbReference>
<reference evidence="1" key="1">
    <citation type="submission" date="2022-02" db="EMBL/GenBank/DDBJ databases">
        <title>Plant Genome Project.</title>
        <authorList>
            <person name="Zhang R.-G."/>
        </authorList>
    </citation>
    <scope>NUCLEOTIDE SEQUENCE</scope>
    <source>
        <strain evidence="1">AT1</strain>
    </source>
</reference>
<evidence type="ECO:0000313" key="2">
    <source>
        <dbReference type="Proteomes" id="UP001062846"/>
    </source>
</evidence>
<keyword evidence="2" id="KW-1185">Reference proteome</keyword>
<comment type="caution">
    <text evidence="1">The sequence shown here is derived from an EMBL/GenBank/DDBJ whole genome shotgun (WGS) entry which is preliminary data.</text>
</comment>
<organism evidence="1 2">
    <name type="scientific">Rhododendron molle</name>
    <name type="common">Chinese azalea</name>
    <name type="synonym">Azalea mollis</name>
    <dbReference type="NCBI Taxonomy" id="49168"/>
    <lineage>
        <taxon>Eukaryota</taxon>
        <taxon>Viridiplantae</taxon>
        <taxon>Streptophyta</taxon>
        <taxon>Embryophyta</taxon>
        <taxon>Tracheophyta</taxon>
        <taxon>Spermatophyta</taxon>
        <taxon>Magnoliopsida</taxon>
        <taxon>eudicotyledons</taxon>
        <taxon>Gunneridae</taxon>
        <taxon>Pentapetalae</taxon>
        <taxon>asterids</taxon>
        <taxon>Ericales</taxon>
        <taxon>Ericaceae</taxon>
        <taxon>Ericoideae</taxon>
        <taxon>Rhodoreae</taxon>
        <taxon>Rhododendron</taxon>
    </lineage>
</organism>
<gene>
    <name evidence="1" type="ORF">RHMOL_Rhmol12G0203500</name>
</gene>
<proteinExistence type="predicted"/>
<evidence type="ECO:0000313" key="1">
    <source>
        <dbReference type="EMBL" id="KAI8529147.1"/>
    </source>
</evidence>
<name>A0ACC0LKN5_RHOML</name>
<sequence length="268" mass="29809">MFHLAAGFMPTMIAPHMEGFITLSLFKVDGYLGDAGTLVDSYISEKIMQHKEQIATFRKRDKRLFLADKIFVFQRACSELSGYKQGFRYHYAEPSYLMLAKWIAETFDTLPANASHRVGIGAFVMNDMGEVLVVQENSGTFTGTGVWKAPTGVVDEFRDVLSADMGVASLGSHVAAILASPHAKGEAWGLRKLGGAKDPQRSDKRRKGATSLESLSARPREKLFDGFDLELKWVWTPASVILRCLSKQLPGLHSTFRLPVAYDVFLRK</sequence>
<protein>
    <submittedName>
        <fullName evidence="1">Uncharacterized protein</fullName>
    </submittedName>
</protein>